<dbReference type="Proteomes" id="UP000716291">
    <property type="component" value="Unassembled WGS sequence"/>
</dbReference>
<accession>A0A9P6XK41</accession>
<organism evidence="8 9">
    <name type="scientific">Rhizopus oryzae</name>
    <name type="common">Mucormycosis agent</name>
    <name type="synonym">Rhizopus arrhizus var. delemar</name>
    <dbReference type="NCBI Taxonomy" id="64495"/>
    <lineage>
        <taxon>Eukaryota</taxon>
        <taxon>Fungi</taxon>
        <taxon>Fungi incertae sedis</taxon>
        <taxon>Mucoromycota</taxon>
        <taxon>Mucoromycotina</taxon>
        <taxon>Mucoromycetes</taxon>
        <taxon>Mucorales</taxon>
        <taxon>Mucorineae</taxon>
        <taxon>Rhizopodaceae</taxon>
        <taxon>Rhizopus</taxon>
    </lineage>
</organism>
<keyword evidence="3 6" id="KW-0812">Transmembrane</keyword>
<feature type="transmembrane region" description="Helical" evidence="6">
    <location>
        <begin position="335"/>
        <end position="358"/>
    </location>
</feature>
<dbReference type="Pfam" id="PF07690">
    <property type="entry name" value="MFS_1"/>
    <property type="match status" value="1"/>
</dbReference>
<feature type="transmembrane region" description="Helical" evidence="6">
    <location>
        <begin position="402"/>
        <end position="423"/>
    </location>
</feature>
<keyword evidence="9" id="KW-1185">Reference proteome</keyword>
<keyword evidence="5 6" id="KW-0472">Membrane</keyword>
<evidence type="ECO:0000256" key="5">
    <source>
        <dbReference type="ARBA" id="ARBA00023136"/>
    </source>
</evidence>
<evidence type="ECO:0000259" key="7">
    <source>
        <dbReference type="PROSITE" id="PS50850"/>
    </source>
</evidence>
<feature type="domain" description="Major facilitator superfamily (MFS) profile" evidence="7">
    <location>
        <begin position="1"/>
        <end position="430"/>
    </location>
</feature>
<keyword evidence="2" id="KW-0813">Transport</keyword>
<feature type="transmembrane region" description="Helical" evidence="6">
    <location>
        <begin position="20"/>
        <end position="45"/>
    </location>
</feature>
<proteinExistence type="predicted"/>
<dbReference type="EMBL" id="JAANQT010000043">
    <property type="protein sequence ID" value="KAG1315425.1"/>
    <property type="molecule type" value="Genomic_DNA"/>
</dbReference>
<feature type="transmembrane region" description="Helical" evidence="6">
    <location>
        <begin position="248"/>
        <end position="273"/>
    </location>
</feature>
<dbReference type="Gene3D" id="1.20.1720.10">
    <property type="entry name" value="Multidrug resistance protein D"/>
    <property type="match status" value="2"/>
</dbReference>
<feature type="transmembrane region" description="Helical" evidence="6">
    <location>
        <begin position="57"/>
        <end position="82"/>
    </location>
</feature>
<evidence type="ECO:0000256" key="1">
    <source>
        <dbReference type="ARBA" id="ARBA00004141"/>
    </source>
</evidence>
<dbReference type="GO" id="GO:0022857">
    <property type="term" value="F:transmembrane transporter activity"/>
    <property type="evidence" value="ECO:0007669"/>
    <property type="project" value="InterPro"/>
</dbReference>
<dbReference type="AlphaFoldDB" id="A0A9P6XK41"/>
<evidence type="ECO:0000256" key="3">
    <source>
        <dbReference type="ARBA" id="ARBA00022692"/>
    </source>
</evidence>
<comment type="subcellular location">
    <subcellularLocation>
        <location evidence="1">Membrane</location>
        <topology evidence="1">Multi-pass membrane protein</topology>
    </subcellularLocation>
</comment>
<dbReference type="PROSITE" id="PS50850">
    <property type="entry name" value="MFS"/>
    <property type="match status" value="1"/>
</dbReference>
<evidence type="ECO:0000313" key="8">
    <source>
        <dbReference type="EMBL" id="KAG1315425.1"/>
    </source>
</evidence>
<feature type="transmembrane region" description="Helical" evidence="6">
    <location>
        <begin position="364"/>
        <end position="390"/>
    </location>
</feature>
<dbReference type="InterPro" id="IPR011701">
    <property type="entry name" value="MFS"/>
</dbReference>
<name>A0A9P6XK41_RHIOR</name>
<sequence>MPGFSSTIYFPGLPDVTADLNAPAIATTLTAALFVLAMGISPVFWASLSDFYELRRFLFLCSMIIFAAASIGCAFVTNIWALVVLRCVQSVGSSCGQSVGAGVVADCYPVERRGAAFGKYFFGVFFGPLLGPIIGGFLIMSSLTWRATFWFCFAFGLFVFVLLFFAFPETYRINSKFDLVLPIAQLTKKAYTSSAETIGQPADGGDEAANKKETIESITISEEKNKEQSLPSSSSSEKKKNMNPIAPFFLLKHPFILLAAVASGIAFGCMFAVETITPDLYEVNYGFNSWKTGLSYLGGGVGNLLGAVVSSQTSDRLLLRARQRRGGQEIVEDRLSVTLWPAFFVFLPFGLLLFGWTIVYRYSVWASIIGFGAVNFGMNLVMTSTSAYLVDALPGQGASITAAANLVRMVFACVLTIAANPMVASIGAGRKSRRDSDDEKYESSRKRSRISELSKKNINSIDEDDYFEKATEFRLWLKEYKDVYFDELSSKDARRYFKKFIKKWNRYELDEKYYKGLSSAQLDSSDSTRYKWSFAKNLDKMEMNSIRDSVDSLTSQSRGDDKIKMIGKRRNVGPSLPDTVDREDEYEKHRAERKYEARRKKDRREAMLDEVAPREIGREAQLLKKRALNAYHKRERSPDVELSEADLMGGDDFQARLAAERRRNEIRDARRAERNEQRLAPILNKMDEFKAKENATMEMFKRMAEEQKRKGNY</sequence>
<dbReference type="GO" id="GO:0005886">
    <property type="term" value="C:plasma membrane"/>
    <property type="evidence" value="ECO:0007669"/>
    <property type="project" value="TreeGrafter"/>
</dbReference>
<gene>
    <name evidence="8" type="ORF">G6F64_000670</name>
</gene>
<evidence type="ECO:0000256" key="6">
    <source>
        <dbReference type="SAM" id="Phobius"/>
    </source>
</evidence>
<feature type="transmembrane region" description="Helical" evidence="6">
    <location>
        <begin position="147"/>
        <end position="167"/>
    </location>
</feature>
<evidence type="ECO:0000256" key="4">
    <source>
        <dbReference type="ARBA" id="ARBA00022989"/>
    </source>
</evidence>
<dbReference type="InterPro" id="IPR036259">
    <property type="entry name" value="MFS_trans_sf"/>
</dbReference>
<dbReference type="SUPFAM" id="SSF103473">
    <property type="entry name" value="MFS general substrate transporter"/>
    <property type="match status" value="1"/>
</dbReference>
<reference evidence="8" key="1">
    <citation type="journal article" date="2020" name="Microb. Genom.">
        <title>Genetic diversity of clinical and environmental Mucorales isolates obtained from an investigation of mucormycosis cases among solid organ transplant recipients.</title>
        <authorList>
            <person name="Nguyen M.H."/>
            <person name="Kaul D."/>
            <person name="Muto C."/>
            <person name="Cheng S.J."/>
            <person name="Richter R.A."/>
            <person name="Bruno V.M."/>
            <person name="Liu G."/>
            <person name="Beyhan S."/>
            <person name="Sundermann A.J."/>
            <person name="Mounaud S."/>
            <person name="Pasculle A.W."/>
            <person name="Nierman W.C."/>
            <person name="Driscoll E."/>
            <person name="Cumbie R."/>
            <person name="Clancy C.J."/>
            <person name="Dupont C.L."/>
        </authorList>
    </citation>
    <scope>NUCLEOTIDE SEQUENCE</scope>
    <source>
        <strain evidence="8">GL11</strain>
    </source>
</reference>
<dbReference type="PANTHER" id="PTHR23502:SF132">
    <property type="entry name" value="POLYAMINE TRANSPORTER 2-RELATED"/>
    <property type="match status" value="1"/>
</dbReference>
<evidence type="ECO:0000256" key="2">
    <source>
        <dbReference type="ARBA" id="ARBA00022448"/>
    </source>
</evidence>
<dbReference type="InterPro" id="IPR020846">
    <property type="entry name" value="MFS_dom"/>
</dbReference>
<feature type="transmembrane region" description="Helical" evidence="6">
    <location>
        <begin position="120"/>
        <end position="141"/>
    </location>
</feature>
<protein>
    <recommendedName>
        <fullName evidence="7">Major facilitator superfamily (MFS) profile domain-containing protein</fullName>
    </recommendedName>
</protein>
<keyword evidence="4 6" id="KW-1133">Transmembrane helix</keyword>
<comment type="caution">
    <text evidence="8">The sequence shown here is derived from an EMBL/GenBank/DDBJ whole genome shotgun (WGS) entry which is preliminary data.</text>
</comment>
<dbReference type="PANTHER" id="PTHR23502">
    <property type="entry name" value="MAJOR FACILITATOR SUPERFAMILY"/>
    <property type="match status" value="1"/>
</dbReference>
<evidence type="ECO:0000313" key="9">
    <source>
        <dbReference type="Proteomes" id="UP000716291"/>
    </source>
</evidence>